<dbReference type="AlphaFoldDB" id="A0A417Y179"/>
<gene>
    <name evidence="1" type="ORF">D0Z08_15440</name>
</gene>
<evidence type="ECO:0000313" key="2">
    <source>
        <dbReference type="Proteomes" id="UP000283644"/>
    </source>
</evidence>
<dbReference type="EMBL" id="QXGH01000018">
    <property type="protein sequence ID" value="RHW26341.1"/>
    <property type="molecule type" value="Genomic_DNA"/>
</dbReference>
<name>A0A417Y179_9ACTN</name>
<dbReference type="Proteomes" id="UP000283644">
    <property type="component" value="Unassembled WGS sequence"/>
</dbReference>
<accession>A0A417Y179</accession>
<proteinExistence type="predicted"/>
<sequence length="140" mass="15320">MTDQLKFFSEEWCAAAAAAHQGELAVRQSKTLKDPANFNRILGFGVTDRPDLVTQVEIVAGRVVSWSATNLHPEDQVFASFQGKVEHFREAAEGRTPAANLVMGGKVRLVRGTMKDAIENARALNVLIGAWGDLPTDWDV</sequence>
<evidence type="ECO:0000313" key="1">
    <source>
        <dbReference type="EMBL" id="RHW26341.1"/>
    </source>
</evidence>
<organism evidence="1 2">
    <name type="scientific">Nocardioides immobilis</name>
    <dbReference type="NCBI Taxonomy" id="2049295"/>
    <lineage>
        <taxon>Bacteria</taxon>
        <taxon>Bacillati</taxon>
        <taxon>Actinomycetota</taxon>
        <taxon>Actinomycetes</taxon>
        <taxon>Propionibacteriales</taxon>
        <taxon>Nocardioidaceae</taxon>
        <taxon>Nocardioides</taxon>
    </lineage>
</organism>
<dbReference type="SUPFAM" id="SSF55718">
    <property type="entry name" value="SCP-like"/>
    <property type="match status" value="1"/>
</dbReference>
<reference evidence="1 2" key="1">
    <citation type="submission" date="2018-09" db="EMBL/GenBank/DDBJ databases">
        <title>Genome sequencing of Nocardioides immobilis CCTCC AB 2017083 for comparison to Nocardioides silvaticus.</title>
        <authorList>
            <person name="Li C."/>
            <person name="Wang G."/>
        </authorList>
    </citation>
    <scope>NUCLEOTIDE SEQUENCE [LARGE SCALE GENOMIC DNA]</scope>
    <source>
        <strain evidence="1 2">CCTCC AB 2017083</strain>
    </source>
</reference>
<dbReference type="RefSeq" id="WP_118926127.1">
    <property type="nucleotide sequence ID" value="NZ_QXGH01000018.1"/>
</dbReference>
<keyword evidence="2" id="KW-1185">Reference proteome</keyword>
<comment type="caution">
    <text evidence="1">The sequence shown here is derived from an EMBL/GenBank/DDBJ whole genome shotgun (WGS) entry which is preliminary data.</text>
</comment>
<protein>
    <recommendedName>
        <fullName evidence="3">SCP2 domain-containing protein</fullName>
    </recommendedName>
</protein>
<dbReference type="Gene3D" id="3.30.1050.10">
    <property type="entry name" value="SCP2 sterol-binding domain"/>
    <property type="match status" value="1"/>
</dbReference>
<dbReference type="OrthoDB" id="3788837at2"/>
<evidence type="ECO:0008006" key="3">
    <source>
        <dbReference type="Google" id="ProtNLM"/>
    </source>
</evidence>
<dbReference type="InterPro" id="IPR036527">
    <property type="entry name" value="SCP2_sterol-bd_dom_sf"/>
</dbReference>